<dbReference type="GO" id="GO:0016787">
    <property type="term" value="F:hydrolase activity"/>
    <property type="evidence" value="ECO:0007669"/>
    <property type="project" value="UniProtKB-KW"/>
</dbReference>
<dbReference type="InterPro" id="IPR000073">
    <property type="entry name" value="AB_hydrolase_1"/>
</dbReference>
<feature type="signal peptide" evidence="3">
    <location>
        <begin position="1"/>
        <end position="17"/>
    </location>
</feature>
<dbReference type="Gene3D" id="3.40.50.1820">
    <property type="entry name" value="alpha/beta hydrolase"/>
    <property type="match status" value="1"/>
</dbReference>
<feature type="domain" description="AB hydrolase-1" evidence="4">
    <location>
        <begin position="73"/>
        <end position="348"/>
    </location>
</feature>
<evidence type="ECO:0000259" key="4">
    <source>
        <dbReference type="Pfam" id="PF00561"/>
    </source>
</evidence>
<evidence type="ECO:0000256" key="3">
    <source>
        <dbReference type="SAM" id="SignalP"/>
    </source>
</evidence>
<evidence type="ECO:0000256" key="1">
    <source>
        <dbReference type="ARBA" id="ARBA00010088"/>
    </source>
</evidence>
<keyword evidence="6" id="KW-1185">Reference proteome</keyword>
<dbReference type="InterPro" id="IPR002410">
    <property type="entry name" value="Peptidase_S33"/>
</dbReference>
<dbReference type="InterPro" id="IPR029058">
    <property type="entry name" value="AB_hydrolase_fold"/>
</dbReference>
<dbReference type="InterPro" id="IPR050266">
    <property type="entry name" value="AB_hydrolase_sf"/>
</dbReference>
<gene>
    <name evidence="5" type="ORF">H9645_12295</name>
</gene>
<comment type="similarity">
    <text evidence="1">Belongs to the peptidase S33 family.</text>
</comment>
<dbReference type="PRINTS" id="PR00793">
    <property type="entry name" value="PROAMNOPTASE"/>
</dbReference>
<dbReference type="EMBL" id="JACSQJ010000007">
    <property type="protein sequence ID" value="MBD7988809.1"/>
    <property type="molecule type" value="Genomic_DNA"/>
</dbReference>
<keyword evidence="2 5" id="KW-0378">Hydrolase</keyword>
<reference evidence="5 6" key="1">
    <citation type="submission" date="2020-08" db="EMBL/GenBank/DDBJ databases">
        <title>A Genomic Blueprint of the Chicken Gut Microbiome.</title>
        <authorList>
            <person name="Gilroy R."/>
            <person name="Ravi A."/>
            <person name="Getino M."/>
            <person name="Pursley I."/>
            <person name="Horton D.L."/>
            <person name="Alikhan N.-F."/>
            <person name="Baker D."/>
            <person name="Gharbi K."/>
            <person name="Hall N."/>
            <person name="Watson M."/>
            <person name="Adriaenssens E.M."/>
            <person name="Foster-Nyarko E."/>
            <person name="Jarju S."/>
            <person name="Secka A."/>
            <person name="Antonio M."/>
            <person name="Oren A."/>
            <person name="Chaudhuri R."/>
            <person name="La Ragione R.M."/>
            <person name="Hildebrand F."/>
            <person name="Pallen M.J."/>
        </authorList>
    </citation>
    <scope>NUCLEOTIDE SEQUENCE [LARGE SCALE GENOMIC DNA]</scope>
    <source>
        <strain evidence="5 6">Sa2BVA3</strain>
    </source>
</reference>
<keyword evidence="3" id="KW-0732">Signal</keyword>
<name>A0ABR8ULA3_9GAMM</name>
<dbReference type="SUPFAM" id="SSF53474">
    <property type="entry name" value="alpha/beta-Hydrolases"/>
    <property type="match status" value="1"/>
</dbReference>
<dbReference type="Pfam" id="PF00561">
    <property type="entry name" value="Abhydrolase_1"/>
    <property type="match status" value="1"/>
</dbReference>
<accession>A0ABR8ULA3</accession>
<evidence type="ECO:0000256" key="2">
    <source>
        <dbReference type="ARBA" id="ARBA00022801"/>
    </source>
</evidence>
<protein>
    <submittedName>
        <fullName evidence="5">Alpha/beta hydrolase</fullName>
    </submittedName>
</protein>
<feature type="chain" id="PRO_5047445794" evidence="3">
    <location>
        <begin position="18"/>
        <end position="375"/>
    </location>
</feature>
<dbReference type="PANTHER" id="PTHR43798">
    <property type="entry name" value="MONOACYLGLYCEROL LIPASE"/>
    <property type="match status" value="1"/>
</dbReference>
<dbReference type="RefSeq" id="WP_191729973.1">
    <property type="nucleotide sequence ID" value="NZ_JACSQJ010000007.1"/>
</dbReference>
<dbReference type="Proteomes" id="UP000647183">
    <property type="component" value="Unassembled WGS sequence"/>
</dbReference>
<comment type="caution">
    <text evidence="5">The sequence shown here is derived from an EMBL/GenBank/DDBJ whole genome shotgun (WGS) entry which is preliminary data.</text>
</comment>
<evidence type="ECO:0000313" key="6">
    <source>
        <dbReference type="Proteomes" id="UP000647183"/>
    </source>
</evidence>
<organism evidence="5 6">
    <name type="scientific">Luteimonas colneyensis</name>
    <dbReference type="NCBI Taxonomy" id="2762230"/>
    <lineage>
        <taxon>Bacteria</taxon>
        <taxon>Pseudomonadati</taxon>
        <taxon>Pseudomonadota</taxon>
        <taxon>Gammaproteobacteria</taxon>
        <taxon>Lysobacterales</taxon>
        <taxon>Lysobacteraceae</taxon>
        <taxon>Luteimonas</taxon>
    </lineage>
</organism>
<proteinExistence type="inferred from homology"/>
<sequence>MRRLFTALLLLALPVLAHGQAACPSGESFDKARAVVADLQRIVTPAGVQDTYAERIGGIDQWIQVRGQDRANPMILFVHGGPSSPAMPSAWQWQRPVEEFFTVAHYDQRGAGKTHRANDPEAVAGDMAIDRYVSDAIEVAEHLRARYGKDKLVLAAHSWGTVVAMHAALKRPDLFHAYVGIGQVIDVRRNERLSFEYGLERARADGNAAAVAELESIAPYPGDAPITRDRIIIARKWPQHYGGLNAYRDAEQDYYYGASLLAPDYDCEDRRAFFAGNVFTLEHVLDEFLQVDFSGVREFPIPVVMFLGRHDYTTPSAPTAEWLDRVQAPYKRAVWFEHAAHMIPWEEPGRTLLALLEHVRPLASAPANPVPPDGR</sequence>
<evidence type="ECO:0000313" key="5">
    <source>
        <dbReference type="EMBL" id="MBD7988809.1"/>
    </source>
</evidence>